<dbReference type="Gene3D" id="3.40.50.720">
    <property type="entry name" value="NAD(P)-binding Rossmann-like Domain"/>
    <property type="match status" value="1"/>
</dbReference>
<evidence type="ECO:0000313" key="3">
    <source>
        <dbReference type="Proteomes" id="UP001595698"/>
    </source>
</evidence>
<accession>A0ABV8EZ86</accession>
<dbReference type="SUPFAM" id="SSF51735">
    <property type="entry name" value="NAD(P)-binding Rossmann-fold domains"/>
    <property type="match status" value="1"/>
</dbReference>
<evidence type="ECO:0000259" key="1">
    <source>
        <dbReference type="Pfam" id="PF13460"/>
    </source>
</evidence>
<sequence length="279" mass="30259">MTILVTGARGNIGGRLLTLLAEGGHRVRGSARNTSALRLPEGAEPAELDVTDPRGAEQALRGVETMFLYPTRGETGAFLRIAAEARVRHVVLLSSPAAYEAGEYDRPIGLVHRAVERALEESGLRHTVLYPSWLATNARRDWAGEIRATGRVGIAHPDAQVNPVHIDDVAEVAARLLTEEAHRGRRQVLTGPRSMRLREVVAALGETVGAPVEVEELTVEQALGRRDPRMPEPVLRTLLEVTASAVGVPAPVTNTVERITGHPAREFAEWASANRADFR</sequence>
<feature type="domain" description="NAD(P)-binding" evidence="1">
    <location>
        <begin position="7"/>
        <end position="179"/>
    </location>
</feature>
<protein>
    <submittedName>
        <fullName evidence="2">NAD(P)H-binding protein</fullName>
    </submittedName>
</protein>
<dbReference type="InterPro" id="IPR036291">
    <property type="entry name" value="NAD(P)-bd_dom_sf"/>
</dbReference>
<dbReference type="InterPro" id="IPR016040">
    <property type="entry name" value="NAD(P)-bd_dom"/>
</dbReference>
<dbReference type="Proteomes" id="UP001595698">
    <property type="component" value="Unassembled WGS sequence"/>
</dbReference>
<dbReference type="InterPro" id="IPR051604">
    <property type="entry name" value="Ergot_Alk_Oxidoreductase"/>
</dbReference>
<comment type="caution">
    <text evidence="2">The sequence shown here is derived from an EMBL/GenBank/DDBJ whole genome shotgun (WGS) entry which is preliminary data.</text>
</comment>
<evidence type="ECO:0000313" key="2">
    <source>
        <dbReference type="EMBL" id="MFC3981324.1"/>
    </source>
</evidence>
<dbReference type="PANTHER" id="PTHR43162:SF1">
    <property type="entry name" value="PRESTALK A DIFFERENTIATION PROTEIN A"/>
    <property type="match status" value="1"/>
</dbReference>
<dbReference type="PANTHER" id="PTHR43162">
    <property type="match status" value="1"/>
</dbReference>
<proteinExistence type="predicted"/>
<organism evidence="2 3">
    <name type="scientific">Streptosporangium jomthongense</name>
    <dbReference type="NCBI Taxonomy" id="1193683"/>
    <lineage>
        <taxon>Bacteria</taxon>
        <taxon>Bacillati</taxon>
        <taxon>Actinomycetota</taxon>
        <taxon>Actinomycetes</taxon>
        <taxon>Streptosporangiales</taxon>
        <taxon>Streptosporangiaceae</taxon>
        <taxon>Streptosporangium</taxon>
    </lineage>
</organism>
<gene>
    <name evidence="2" type="ORF">ACFOYY_14395</name>
</gene>
<name>A0ABV8EZ86_9ACTN</name>
<dbReference type="RefSeq" id="WP_386190027.1">
    <property type="nucleotide sequence ID" value="NZ_JBHSBC010000012.1"/>
</dbReference>
<dbReference type="Pfam" id="PF13460">
    <property type="entry name" value="NAD_binding_10"/>
    <property type="match status" value="1"/>
</dbReference>
<dbReference type="EMBL" id="JBHSBC010000012">
    <property type="protein sequence ID" value="MFC3981324.1"/>
    <property type="molecule type" value="Genomic_DNA"/>
</dbReference>
<keyword evidence="3" id="KW-1185">Reference proteome</keyword>
<reference evidence="3" key="1">
    <citation type="journal article" date="2019" name="Int. J. Syst. Evol. Microbiol.">
        <title>The Global Catalogue of Microorganisms (GCM) 10K type strain sequencing project: providing services to taxonomists for standard genome sequencing and annotation.</title>
        <authorList>
            <consortium name="The Broad Institute Genomics Platform"/>
            <consortium name="The Broad Institute Genome Sequencing Center for Infectious Disease"/>
            <person name="Wu L."/>
            <person name="Ma J."/>
        </authorList>
    </citation>
    <scope>NUCLEOTIDE SEQUENCE [LARGE SCALE GENOMIC DNA]</scope>
    <source>
        <strain evidence="3">TBRC 7912</strain>
    </source>
</reference>